<dbReference type="PANTHER" id="PTHR28629">
    <property type="entry name" value="TRIOKINASE/FMN CYCLASE"/>
    <property type="match status" value="1"/>
</dbReference>
<dbReference type="Pfam" id="PF02734">
    <property type="entry name" value="Dak2"/>
    <property type="match status" value="1"/>
</dbReference>
<dbReference type="PROSITE" id="PS51480">
    <property type="entry name" value="DHAL"/>
    <property type="match status" value="1"/>
</dbReference>
<dbReference type="AlphaFoldDB" id="A0A6J7KH05"/>
<dbReference type="InterPro" id="IPR050861">
    <property type="entry name" value="Dihydroxyacetone_Kinase"/>
</dbReference>
<evidence type="ECO:0000313" key="4">
    <source>
        <dbReference type="EMBL" id="CAB4954775.1"/>
    </source>
</evidence>
<dbReference type="GO" id="GO:0019563">
    <property type="term" value="P:glycerol catabolic process"/>
    <property type="evidence" value="ECO:0007669"/>
    <property type="project" value="TreeGrafter"/>
</dbReference>
<dbReference type="PANTHER" id="PTHR28629:SF4">
    <property type="entry name" value="TRIOKINASE_FMN CYCLASE"/>
    <property type="match status" value="1"/>
</dbReference>
<protein>
    <submittedName>
        <fullName evidence="4">Unannotated protein</fullName>
    </submittedName>
</protein>
<dbReference type="Gene3D" id="1.25.40.340">
    <property type="match status" value="1"/>
</dbReference>
<name>A0A6J7KH05_9ZZZZ</name>
<dbReference type="SUPFAM" id="SSF101473">
    <property type="entry name" value="DhaL-like"/>
    <property type="match status" value="1"/>
</dbReference>
<dbReference type="InterPro" id="IPR004007">
    <property type="entry name" value="DhaL_dom"/>
</dbReference>
<proteinExistence type="predicted"/>
<reference evidence="4" key="1">
    <citation type="submission" date="2020-05" db="EMBL/GenBank/DDBJ databases">
        <authorList>
            <person name="Chiriac C."/>
            <person name="Salcher M."/>
            <person name="Ghai R."/>
            <person name="Kavagutti S V."/>
        </authorList>
    </citation>
    <scope>NUCLEOTIDE SEQUENCE</scope>
</reference>
<evidence type="ECO:0000259" key="3">
    <source>
        <dbReference type="PROSITE" id="PS51480"/>
    </source>
</evidence>
<dbReference type="InterPro" id="IPR036117">
    <property type="entry name" value="DhaL_dom_sf"/>
</dbReference>
<keyword evidence="1" id="KW-0808">Transferase</keyword>
<organism evidence="4">
    <name type="scientific">freshwater metagenome</name>
    <dbReference type="NCBI Taxonomy" id="449393"/>
    <lineage>
        <taxon>unclassified sequences</taxon>
        <taxon>metagenomes</taxon>
        <taxon>ecological metagenomes</taxon>
    </lineage>
</organism>
<dbReference type="GO" id="GO:0005829">
    <property type="term" value="C:cytosol"/>
    <property type="evidence" value="ECO:0007669"/>
    <property type="project" value="TreeGrafter"/>
</dbReference>
<dbReference type="GO" id="GO:0004371">
    <property type="term" value="F:glycerone kinase activity"/>
    <property type="evidence" value="ECO:0007669"/>
    <property type="project" value="InterPro"/>
</dbReference>
<evidence type="ECO:0000256" key="1">
    <source>
        <dbReference type="ARBA" id="ARBA00022679"/>
    </source>
</evidence>
<dbReference type="EMBL" id="CAFBNE010000055">
    <property type="protein sequence ID" value="CAB4954775.1"/>
    <property type="molecule type" value="Genomic_DNA"/>
</dbReference>
<dbReference type="SMART" id="SM01120">
    <property type="entry name" value="Dak2"/>
    <property type="match status" value="1"/>
</dbReference>
<keyword evidence="2" id="KW-0418">Kinase</keyword>
<accession>A0A6J7KH05</accession>
<evidence type="ECO:0000256" key="2">
    <source>
        <dbReference type="ARBA" id="ARBA00022777"/>
    </source>
</evidence>
<gene>
    <name evidence="4" type="ORF">UFOPK3772_01782</name>
</gene>
<sequence>MNGIDTKLLVAMIANTAFRLAASADELSRIDAVAGDGDHGVNVSVAFADASARLAEARPAHPSDVFLIVGRSFSEGGGGSAGALFGAYFAALGKRLALAADPEVGSFAEGLEAGSLRVAGLGRVALGEKTMFDALEPASRAARDAVTAGGNFAVLVGAAAEAAARGAAATAGMVAKAGRARYAESGAVGTQDPGALSVSLMFAAWEEVVMKGTDQ</sequence>
<feature type="domain" description="DhaL" evidence="3">
    <location>
        <begin position="7"/>
        <end position="207"/>
    </location>
</feature>